<feature type="transmembrane region" description="Helical" evidence="2">
    <location>
        <begin position="47"/>
        <end position="70"/>
    </location>
</feature>
<keyword evidence="2" id="KW-1133">Transmembrane helix</keyword>
<protein>
    <submittedName>
        <fullName evidence="3">Uncharacterized protein</fullName>
    </submittedName>
</protein>
<feature type="region of interest" description="Disordered" evidence="1">
    <location>
        <begin position="134"/>
        <end position="158"/>
    </location>
</feature>
<dbReference type="EMBL" id="ML170183">
    <property type="protein sequence ID" value="TDL21092.1"/>
    <property type="molecule type" value="Genomic_DNA"/>
</dbReference>
<proteinExistence type="predicted"/>
<dbReference type="VEuPathDB" id="FungiDB:BD410DRAFT_315116"/>
<evidence type="ECO:0000256" key="2">
    <source>
        <dbReference type="SAM" id="Phobius"/>
    </source>
</evidence>
<reference evidence="3 4" key="1">
    <citation type="submission" date="2018-06" db="EMBL/GenBank/DDBJ databases">
        <title>A transcriptomic atlas of mushroom development highlights an independent origin of complex multicellularity.</title>
        <authorList>
            <consortium name="DOE Joint Genome Institute"/>
            <person name="Krizsan K."/>
            <person name="Almasi E."/>
            <person name="Merenyi Z."/>
            <person name="Sahu N."/>
            <person name="Viragh M."/>
            <person name="Koszo T."/>
            <person name="Mondo S."/>
            <person name="Kiss B."/>
            <person name="Balint B."/>
            <person name="Kues U."/>
            <person name="Barry K."/>
            <person name="Hegedus J.C."/>
            <person name="Henrissat B."/>
            <person name="Johnson J."/>
            <person name="Lipzen A."/>
            <person name="Ohm R."/>
            <person name="Nagy I."/>
            <person name="Pangilinan J."/>
            <person name="Yan J."/>
            <person name="Xiong Y."/>
            <person name="Grigoriev I.V."/>
            <person name="Hibbett D.S."/>
            <person name="Nagy L.G."/>
        </authorList>
    </citation>
    <scope>NUCLEOTIDE SEQUENCE [LARGE SCALE GENOMIC DNA]</scope>
    <source>
        <strain evidence="3 4">SZMC22713</strain>
    </source>
</reference>
<feature type="compositionally biased region" description="Basic and acidic residues" evidence="1">
    <location>
        <begin position="146"/>
        <end position="158"/>
    </location>
</feature>
<accession>A0A4Y7Q1Q7</accession>
<organism evidence="3 4">
    <name type="scientific">Rickenella mellea</name>
    <dbReference type="NCBI Taxonomy" id="50990"/>
    <lineage>
        <taxon>Eukaryota</taxon>
        <taxon>Fungi</taxon>
        <taxon>Dikarya</taxon>
        <taxon>Basidiomycota</taxon>
        <taxon>Agaricomycotina</taxon>
        <taxon>Agaricomycetes</taxon>
        <taxon>Hymenochaetales</taxon>
        <taxon>Rickenellaceae</taxon>
        <taxon>Rickenella</taxon>
    </lineage>
</organism>
<keyword evidence="2" id="KW-0472">Membrane</keyword>
<evidence type="ECO:0000313" key="3">
    <source>
        <dbReference type="EMBL" id="TDL21092.1"/>
    </source>
</evidence>
<sequence length="268" mass="29003">MLTISIATPTTTTTSTPHATTSHANHPLLSTPPASQPQPTKKDKVQAIILGSLLGCALGAIVGWVGMGVWRSSRSRRGVSRRKGCGGGSSVKAIRCADVQARKFPAKDTDGLFEDKEEVDAFIGQNCPFPCPIAFVSDETQPQAPNDDRDRGRGDKETLTRSWLARTFTAHRREGTSRTSTKIISTNGGMKFLEAPSLLREPTRTTLSFNPSSHTTSMPAPTIFSSTAFSHDYQFDGDEEVYDSAHVSLLAKTTAMVREEGRGDCSRD</sequence>
<feature type="compositionally biased region" description="Low complexity" evidence="1">
    <location>
        <begin position="1"/>
        <end position="24"/>
    </location>
</feature>
<keyword evidence="4" id="KW-1185">Reference proteome</keyword>
<dbReference type="AlphaFoldDB" id="A0A4Y7Q1Q7"/>
<dbReference type="Proteomes" id="UP000294933">
    <property type="component" value="Unassembled WGS sequence"/>
</dbReference>
<keyword evidence="2" id="KW-0812">Transmembrane</keyword>
<feature type="region of interest" description="Disordered" evidence="1">
    <location>
        <begin position="1"/>
        <end position="42"/>
    </location>
</feature>
<name>A0A4Y7Q1Q7_9AGAM</name>
<gene>
    <name evidence="3" type="ORF">BD410DRAFT_315116</name>
</gene>
<evidence type="ECO:0000313" key="4">
    <source>
        <dbReference type="Proteomes" id="UP000294933"/>
    </source>
</evidence>
<evidence type="ECO:0000256" key="1">
    <source>
        <dbReference type="SAM" id="MobiDB-lite"/>
    </source>
</evidence>